<name>A0ABC8JDU5_ERUVS</name>
<sequence length="86" mass="9229">MASNPDKNLSPSDEKTGSTEESKTPKPESIASGGSPSSANPPCLNFNAFDFSNMAGILNTLETCKLVNKYSVAIIQLLYLFCFVHV</sequence>
<protein>
    <submittedName>
        <fullName evidence="2">Uncharacterized protein</fullName>
    </submittedName>
</protein>
<accession>A0ABC8JDU5</accession>
<dbReference type="Proteomes" id="UP001642260">
    <property type="component" value="Unassembled WGS sequence"/>
</dbReference>
<evidence type="ECO:0000256" key="1">
    <source>
        <dbReference type="SAM" id="MobiDB-lite"/>
    </source>
</evidence>
<feature type="compositionally biased region" description="Basic and acidic residues" evidence="1">
    <location>
        <begin position="12"/>
        <end position="26"/>
    </location>
</feature>
<feature type="compositionally biased region" description="Polar residues" evidence="1">
    <location>
        <begin position="1"/>
        <end position="11"/>
    </location>
</feature>
<reference evidence="2 3" key="1">
    <citation type="submission" date="2022-03" db="EMBL/GenBank/DDBJ databases">
        <authorList>
            <person name="Macdonald S."/>
            <person name="Ahmed S."/>
            <person name="Newling K."/>
        </authorList>
    </citation>
    <scope>NUCLEOTIDE SEQUENCE [LARGE SCALE GENOMIC DNA]</scope>
</reference>
<proteinExistence type="predicted"/>
<keyword evidence="3" id="KW-1185">Reference proteome</keyword>
<gene>
    <name evidence="2" type="ORF">ERUC_LOCUS7320</name>
</gene>
<feature type="compositionally biased region" description="Low complexity" evidence="1">
    <location>
        <begin position="27"/>
        <end position="40"/>
    </location>
</feature>
<evidence type="ECO:0000313" key="3">
    <source>
        <dbReference type="Proteomes" id="UP001642260"/>
    </source>
</evidence>
<evidence type="ECO:0000313" key="2">
    <source>
        <dbReference type="EMBL" id="CAH8315047.1"/>
    </source>
</evidence>
<comment type="caution">
    <text evidence="2">The sequence shown here is derived from an EMBL/GenBank/DDBJ whole genome shotgun (WGS) entry which is preliminary data.</text>
</comment>
<dbReference type="EMBL" id="CAKOAT010082044">
    <property type="protein sequence ID" value="CAH8315047.1"/>
    <property type="molecule type" value="Genomic_DNA"/>
</dbReference>
<feature type="region of interest" description="Disordered" evidence="1">
    <location>
        <begin position="1"/>
        <end position="40"/>
    </location>
</feature>
<dbReference type="AlphaFoldDB" id="A0ABC8JDU5"/>
<organism evidence="2 3">
    <name type="scientific">Eruca vesicaria subsp. sativa</name>
    <name type="common">Garden rocket</name>
    <name type="synonym">Eruca sativa</name>
    <dbReference type="NCBI Taxonomy" id="29727"/>
    <lineage>
        <taxon>Eukaryota</taxon>
        <taxon>Viridiplantae</taxon>
        <taxon>Streptophyta</taxon>
        <taxon>Embryophyta</taxon>
        <taxon>Tracheophyta</taxon>
        <taxon>Spermatophyta</taxon>
        <taxon>Magnoliopsida</taxon>
        <taxon>eudicotyledons</taxon>
        <taxon>Gunneridae</taxon>
        <taxon>Pentapetalae</taxon>
        <taxon>rosids</taxon>
        <taxon>malvids</taxon>
        <taxon>Brassicales</taxon>
        <taxon>Brassicaceae</taxon>
        <taxon>Brassiceae</taxon>
        <taxon>Eruca</taxon>
    </lineage>
</organism>